<accession>A0ABT9GMY3</accession>
<dbReference type="InterPro" id="IPR036513">
    <property type="entry name" value="STAS_dom_sf"/>
</dbReference>
<dbReference type="RefSeq" id="WP_305944482.1">
    <property type="nucleotide sequence ID" value="NZ_JAUZVY010000002.1"/>
</dbReference>
<dbReference type="EMBL" id="JAUZVY010000002">
    <property type="protein sequence ID" value="MDP4528335.1"/>
    <property type="molecule type" value="Genomic_DNA"/>
</dbReference>
<proteinExistence type="predicted"/>
<dbReference type="PROSITE" id="PS50801">
    <property type="entry name" value="STAS"/>
    <property type="match status" value="1"/>
</dbReference>
<keyword evidence="3" id="KW-1185">Reference proteome</keyword>
<sequence length="167" mass="19201">MTEAQILFACQKDHCYFKLIGELRYTNASGMDDLLERLFQQQQQPLCGQVVVDITEVTFIDSTHIGLLASLARHCQQHKLPRPLLFSRDDEIEHLLRGLCLDQVFDFAAQPRVQHTELTEVEPAAYQDQQQGQMILRAHQALLDLSDKNRAEFQSVVDLLKQQLPED</sequence>
<evidence type="ECO:0000313" key="3">
    <source>
        <dbReference type="Proteomes" id="UP001236258"/>
    </source>
</evidence>
<evidence type="ECO:0000313" key="2">
    <source>
        <dbReference type="EMBL" id="MDP4528335.1"/>
    </source>
</evidence>
<gene>
    <name evidence="2" type="ORF">Q3O59_04730</name>
</gene>
<comment type="caution">
    <text evidence="2">The sequence shown here is derived from an EMBL/GenBank/DDBJ whole genome shotgun (WGS) entry which is preliminary data.</text>
</comment>
<name>A0ABT9GMY3_9GAMM</name>
<feature type="domain" description="STAS" evidence="1">
    <location>
        <begin position="17"/>
        <end position="97"/>
    </location>
</feature>
<dbReference type="InterPro" id="IPR002645">
    <property type="entry name" value="STAS_dom"/>
</dbReference>
<dbReference type="SUPFAM" id="SSF52091">
    <property type="entry name" value="SpoIIaa-like"/>
    <property type="match status" value="1"/>
</dbReference>
<protein>
    <submittedName>
        <fullName evidence="2">STAS domain-containing protein</fullName>
    </submittedName>
</protein>
<dbReference type="CDD" id="cd07043">
    <property type="entry name" value="STAS_anti-anti-sigma_factors"/>
    <property type="match status" value="1"/>
</dbReference>
<organism evidence="2 3">
    <name type="scientific">Alkalimonas delamerensis</name>
    <dbReference type="NCBI Taxonomy" id="265981"/>
    <lineage>
        <taxon>Bacteria</taxon>
        <taxon>Pseudomonadati</taxon>
        <taxon>Pseudomonadota</taxon>
        <taxon>Gammaproteobacteria</taxon>
        <taxon>Alkalimonas</taxon>
    </lineage>
</organism>
<dbReference type="PANTHER" id="PTHR33495">
    <property type="entry name" value="ANTI-SIGMA FACTOR ANTAGONIST TM_1081-RELATED-RELATED"/>
    <property type="match status" value="1"/>
</dbReference>
<dbReference type="Proteomes" id="UP001236258">
    <property type="component" value="Unassembled WGS sequence"/>
</dbReference>
<dbReference type="Gene3D" id="3.30.750.24">
    <property type="entry name" value="STAS domain"/>
    <property type="match status" value="1"/>
</dbReference>
<reference evidence="2 3" key="1">
    <citation type="submission" date="2023-08" db="EMBL/GenBank/DDBJ databases">
        <authorList>
            <person name="Joshi A."/>
            <person name="Thite S."/>
        </authorList>
    </citation>
    <scope>NUCLEOTIDE SEQUENCE [LARGE SCALE GENOMIC DNA]</scope>
    <source>
        <strain evidence="2 3">1E1</strain>
    </source>
</reference>
<dbReference type="Pfam" id="PF01740">
    <property type="entry name" value="STAS"/>
    <property type="match status" value="1"/>
</dbReference>
<evidence type="ECO:0000259" key="1">
    <source>
        <dbReference type="PROSITE" id="PS50801"/>
    </source>
</evidence>
<dbReference type="PANTHER" id="PTHR33495:SF2">
    <property type="entry name" value="ANTI-SIGMA FACTOR ANTAGONIST TM_1081-RELATED"/>
    <property type="match status" value="1"/>
</dbReference>